<dbReference type="RefSeq" id="WP_038985932.1">
    <property type="nucleotide sequence ID" value="NZ_JWJO01000018.1"/>
</dbReference>
<keyword evidence="11" id="KW-1185">Reference proteome</keyword>
<dbReference type="PANTHER" id="PTHR43406">
    <property type="entry name" value="TRYPTOPHAN SYNTHASE, ALPHA CHAIN"/>
    <property type="match status" value="1"/>
</dbReference>
<dbReference type="AlphaFoldDB" id="A0A165QL82"/>
<evidence type="ECO:0000256" key="3">
    <source>
        <dbReference type="ARBA" id="ARBA00022605"/>
    </source>
</evidence>
<dbReference type="EC" id="4.2.1.20" evidence="8"/>
<evidence type="ECO:0000256" key="8">
    <source>
        <dbReference type="HAMAP-Rule" id="MF_00131"/>
    </source>
</evidence>
<dbReference type="Proteomes" id="UP000076630">
    <property type="component" value="Unassembled WGS sequence"/>
</dbReference>
<protein>
    <recommendedName>
        <fullName evidence="8">Tryptophan synthase alpha chain</fullName>
        <ecNumber evidence="8">4.2.1.20</ecNumber>
    </recommendedName>
</protein>
<dbReference type="UniPathway" id="UPA00035">
    <property type="reaction ID" value="UER00044"/>
</dbReference>
<gene>
    <name evidence="8" type="primary">trpA</name>
    <name evidence="10" type="ORF">AV926_01695</name>
</gene>
<keyword evidence="6 8" id="KW-0456">Lyase</keyword>
<feature type="active site" description="Proton acceptor" evidence="8">
    <location>
        <position position="47"/>
    </location>
</feature>
<keyword evidence="5 8" id="KW-0057">Aromatic amino acid biosynthesis</keyword>
<keyword evidence="4 8" id="KW-0822">Tryptophan biosynthesis</keyword>
<dbReference type="GO" id="GO:0005829">
    <property type="term" value="C:cytosol"/>
    <property type="evidence" value="ECO:0007669"/>
    <property type="project" value="TreeGrafter"/>
</dbReference>
<dbReference type="PANTHER" id="PTHR43406:SF1">
    <property type="entry name" value="TRYPTOPHAN SYNTHASE ALPHA CHAIN, CHLOROPLASTIC"/>
    <property type="match status" value="1"/>
</dbReference>
<keyword evidence="3 8" id="KW-0028">Amino-acid biosynthesis</keyword>
<dbReference type="InterPro" id="IPR002028">
    <property type="entry name" value="Trp_synthase_suA"/>
</dbReference>
<evidence type="ECO:0000256" key="4">
    <source>
        <dbReference type="ARBA" id="ARBA00022822"/>
    </source>
</evidence>
<dbReference type="HAMAP" id="MF_00131">
    <property type="entry name" value="Trp_synth_alpha"/>
    <property type="match status" value="1"/>
</dbReference>
<evidence type="ECO:0000256" key="7">
    <source>
        <dbReference type="ARBA" id="ARBA00049047"/>
    </source>
</evidence>
<evidence type="ECO:0000313" key="11">
    <source>
        <dbReference type="Proteomes" id="UP000076630"/>
    </source>
</evidence>
<feature type="active site" description="Proton acceptor" evidence="8">
    <location>
        <position position="58"/>
    </location>
</feature>
<accession>A0A165QL82</accession>
<dbReference type="InterPro" id="IPR018204">
    <property type="entry name" value="Trp_synthase_alpha_AS"/>
</dbReference>
<comment type="similarity">
    <text evidence="8 9">Belongs to the TrpA family.</text>
</comment>
<dbReference type="Gene3D" id="3.20.20.70">
    <property type="entry name" value="Aldolase class I"/>
    <property type="match status" value="1"/>
</dbReference>
<dbReference type="CDD" id="cd04724">
    <property type="entry name" value="Tryptophan_synthase_alpha"/>
    <property type="match status" value="1"/>
</dbReference>
<organism evidence="10 11">
    <name type="scientific">Myroides marinus</name>
    <dbReference type="NCBI Taxonomy" id="703342"/>
    <lineage>
        <taxon>Bacteria</taxon>
        <taxon>Pseudomonadati</taxon>
        <taxon>Bacteroidota</taxon>
        <taxon>Flavobacteriia</taxon>
        <taxon>Flavobacteriales</taxon>
        <taxon>Flavobacteriaceae</taxon>
        <taxon>Myroides</taxon>
    </lineage>
</organism>
<comment type="function">
    <text evidence="8">The alpha subunit is responsible for the aldol cleavage of indoleglycerol phosphate to indole and glyceraldehyde 3-phosphate.</text>
</comment>
<sequence>MNNRINTLFSKKKSNILSIYFTAGYPALDDTMTILKNLDTAGVDLVEIGMPFSDPLADGPVIQHSSEQALLNGITIARLFDQLKEMRQHITMPIVLMGYLNPVMRYGVEAFLAKCAEVGVDGIILPDLPMDYYLSHFKTHCEYYNISNIMLISNDTSVERVRQIDEQTNGFIYLVSSNGTTGSNKSLESQQDYYRHIRSLVLNNPALIGFGVRDKQTYELTNQYSSGAIIGTAFMKHINEHGIDTDSIQNFVKGIR</sequence>
<dbReference type="EMBL" id="LQNU01000083">
    <property type="protein sequence ID" value="KZE75474.1"/>
    <property type="molecule type" value="Genomic_DNA"/>
</dbReference>
<proteinExistence type="inferred from homology"/>
<evidence type="ECO:0000256" key="6">
    <source>
        <dbReference type="ARBA" id="ARBA00023239"/>
    </source>
</evidence>
<dbReference type="GO" id="GO:0004834">
    <property type="term" value="F:tryptophan synthase activity"/>
    <property type="evidence" value="ECO:0007669"/>
    <property type="project" value="UniProtKB-UniRule"/>
</dbReference>
<evidence type="ECO:0000313" key="10">
    <source>
        <dbReference type="EMBL" id="KZE75474.1"/>
    </source>
</evidence>
<name>A0A165QL82_9FLAO</name>
<comment type="catalytic activity">
    <reaction evidence="7 8">
        <text>(1S,2R)-1-C-(indol-3-yl)glycerol 3-phosphate + L-serine = D-glyceraldehyde 3-phosphate + L-tryptophan + H2O</text>
        <dbReference type="Rhea" id="RHEA:10532"/>
        <dbReference type="ChEBI" id="CHEBI:15377"/>
        <dbReference type="ChEBI" id="CHEBI:33384"/>
        <dbReference type="ChEBI" id="CHEBI:57912"/>
        <dbReference type="ChEBI" id="CHEBI:58866"/>
        <dbReference type="ChEBI" id="CHEBI:59776"/>
        <dbReference type="EC" id="4.2.1.20"/>
    </reaction>
</comment>
<dbReference type="OrthoDB" id="9804578at2"/>
<evidence type="ECO:0000256" key="5">
    <source>
        <dbReference type="ARBA" id="ARBA00023141"/>
    </source>
</evidence>
<dbReference type="NCBIfam" id="TIGR00262">
    <property type="entry name" value="trpA"/>
    <property type="match status" value="1"/>
</dbReference>
<dbReference type="PROSITE" id="PS00167">
    <property type="entry name" value="TRP_SYNTHASE_ALPHA"/>
    <property type="match status" value="1"/>
</dbReference>
<evidence type="ECO:0000256" key="9">
    <source>
        <dbReference type="RuleBase" id="RU003662"/>
    </source>
</evidence>
<comment type="pathway">
    <text evidence="1 8">Amino-acid biosynthesis; L-tryptophan biosynthesis; L-tryptophan from chorismate: step 5/5.</text>
</comment>
<dbReference type="SUPFAM" id="SSF51366">
    <property type="entry name" value="Ribulose-phoshate binding barrel"/>
    <property type="match status" value="1"/>
</dbReference>
<evidence type="ECO:0000256" key="1">
    <source>
        <dbReference type="ARBA" id="ARBA00004733"/>
    </source>
</evidence>
<dbReference type="Pfam" id="PF00290">
    <property type="entry name" value="Trp_syntA"/>
    <property type="match status" value="1"/>
</dbReference>
<dbReference type="InterPro" id="IPR011060">
    <property type="entry name" value="RibuloseP-bd_barrel"/>
</dbReference>
<evidence type="ECO:0000256" key="2">
    <source>
        <dbReference type="ARBA" id="ARBA00011270"/>
    </source>
</evidence>
<comment type="subunit">
    <text evidence="2 8">Tetramer of two alpha and two beta chains.</text>
</comment>
<comment type="caution">
    <text evidence="10">The sequence shown here is derived from an EMBL/GenBank/DDBJ whole genome shotgun (WGS) entry which is preliminary data.</text>
</comment>
<reference evidence="10 11" key="1">
    <citation type="submission" date="2016-01" db="EMBL/GenBank/DDBJ databases">
        <title>Whole genome sequencing of Myroides marinus L41.</title>
        <authorList>
            <person name="Hong K.W."/>
        </authorList>
    </citation>
    <scope>NUCLEOTIDE SEQUENCE [LARGE SCALE GENOMIC DNA]</scope>
    <source>
        <strain evidence="10 11">L41</strain>
    </source>
</reference>
<dbReference type="InterPro" id="IPR013785">
    <property type="entry name" value="Aldolase_TIM"/>
</dbReference>